<dbReference type="Gene3D" id="1.10.510.10">
    <property type="entry name" value="Transferase(Phosphotransferase) domain 1"/>
    <property type="match status" value="2"/>
</dbReference>
<dbReference type="InterPro" id="IPR008271">
    <property type="entry name" value="Ser/Thr_kinase_AS"/>
</dbReference>
<dbReference type="Proteomes" id="UP000728032">
    <property type="component" value="Unassembled WGS sequence"/>
</dbReference>
<reference evidence="7" key="1">
    <citation type="submission" date="2020-11" db="EMBL/GenBank/DDBJ databases">
        <authorList>
            <person name="Tran Van P."/>
        </authorList>
    </citation>
    <scope>NUCLEOTIDE SEQUENCE</scope>
</reference>
<dbReference type="PROSITE" id="PS50011">
    <property type="entry name" value="PROTEIN_KINASE_DOM"/>
    <property type="match status" value="1"/>
</dbReference>
<dbReference type="EMBL" id="CAJPVJ010003928">
    <property type="protein sequence ID" value="CAG2168104.1"/>
    <property type="molecule type" value="Genomic_DNA"/>
</dbReference>
<dbReference type="PANTHER" id="PTHR11042">
    <property type="entry name" value="EUKARYOTIC TRANSLATION INITIATION FACTOR 2-ALPHA KINASE EIF2-ALPHA KINASE -RELATED"/>
    <property type="match status" value="1"/>
</dbReference>
<keyword evidence="8" id="KW-1185">Reference proteome</keyword>
<keyword evidence="3" id="KW-0418">Kinase</keyword>
<dbReference type="CDD" id="cd00180">
    <property type="entry name" value="PKc"/>
    <property type="match status" value="1"/>
</dbReference>
<organism evidence="7">
    <name type="scientific">Oppiella nova</name>
    <dbReference type="NCBI Taxonomy" id="334625"/>
    <lineage>
        <taxon>Eukaryota</taxon>
        <taxon>Metazoa</taxon>
        <taxon>Ecdysozoa</taxon>
        <taxon>Arthropoda</taxon>
        <taxon>Chelicerata</taxon>
        <taxon>Arachnida</taxon>
        <taxon>Acari</taxon>
        <taxon>Acariformes</taxon>
        <taxon>Sarcoptiformes</taxon>
        <taxon>Oribatida</taxon>
        <taxon>Brachypylina</taxon>
        <taxon>Oppioidea</taxon>
        <taxon>Oppiidae</taxon>
        <taxon>Oppiella</taxon>
    </lineage>
</organism>
<evidence type="ECO:0000259" key="6">
    <source>
        <dbReference type="PROSITE" id="PS50011"/>
    </source>
</evidence>
<evidence type="ECO:0000256" key="3">
    <source>
        <dbReference type="ARBA" id="ARBA00022777"/>
    </source>
</evidence>
<keyword evidence="2" id="KW-0547">Nucleotide-binding</keyword>
<proteinExistence type="inferred from homology"/>
<dbReference type="SUPFAM" id="SSF56112">
    <property type="entry name" value="Protein kinase-like (PK-like)"/>
    <property type="match status" value="2"/>
</dbReference>
<dbReference type="PROSITE" id="PS00108">
    <property type="entry name" value="PROTEIN_KINASE_ST"/>
    <property type="match status" value="1"/>
</dbReference>
<comment type="similarity">
    <text evidence="5">Belongs to the protein kinase superfamily. Ser/Thr protein kinase family. GCN2 subfamily.</text>
</comment>
<evidence type="ECO:0000313" key="7">
    <source>
        <dbReference type="EMBL" id="CAD7650030.1"/>
    </source>
</evidence>
<dbReference type="SMART" id="SM00220">
    <property type="entry name" value="S_TKc"/>
    <property type="match status" value="1"/>
</dbReference>
<gene>
    <name evidence="7" type="ORF">ONB1V03_LOCUS7597</name>
</gene>
<dbReference type="InterPro" id="IPR000719">
    <property type="entry name" value="Prot_kinase_dom"/>
</dbReference>
<dbReference type="OrthoDB" id="248923at2759"/>
<evidence type="ECO:0000256" key="1">
    <source>
        <dbReference type="ARBA" id="ARBA00022679"/>
    </source>
</evidence>
<accession>A0A7R9LY12</accession>
<sequence>MELCSGNLKDIIERKPEVFNRKLGEPMDFREYFISCEIFREILECVQYLHELDPQIIHRDLKPANILITLKSSDGRHIKLGDFGLATIHDKSVHKFTKNKLTSCVGTPGYIAPEILAGKVYDHKCDIYSLAGDGTGAANQLKPDELTADQLRELSIMKNLKDNHVVEYNMSWTRDGFSYILMELCECDLNALINSMKGLTKCGDNVEPNHFEYFVSFSIFYEIAQGVHYIHSFKPHPIMHRDLKPSNILMDKNGVLKLADFGLAKVVEGSVTHTSEVGSAFYRAPEVGKGLRSHYKQSADMYSLVYPNQV</sequence>
<keyword evidence="4" id="KW-0067">ATP-binding</keyword>
<name>A0A7R9LY12_9ACAR</name>
<evidence type="ECO:0000256" key="4">
    <source>
        <dbReference type="ARBA" id="ARBA00022840"/>
    </source>
</evidence>
<dbReference type="EMBL" id="OC918753">
    <property type="protein sequence ID" value="CAD7650030.1"/>
    <property type="molecule type" value="Genomic_DNA"/>
</dbReference>
<feature type="domain" description="Protein kinase" evidence="6">
    <location>
        <begin position="72"/>
        <end position="310"/>
    </location>
</feature>
<dbReference type="Pfam" id="PF00069">
    <property type="entry name" value="Pkinase"/>
    <property type="match status" value="2"/>
</dbReference>
<dbReference type="InterPro" id="IPR050339">
    <property type="entry name" value="CC_SR_Kinase"/>
</dbReference>
<dbReference type="GO" id="GO:0005737">
    <property type="term" value="C:cytoplasm"/>
    <property type="evidence" value="ECO:0007669"/>
    <property type="project" value="TreeGrafter"/>
</dbReference>
<protein>
    <recommendedName>
        <fullName evidence="6">Protein kinase domain-containing protein</fullName>
    </recommendedName>
</protein>
<dbReference type="GO" id="GO:0005634">
    <property type="term" value="C:nucleus"/>
    <property type="evidence" value="ECO:0007669"/>
    <property type="project" value="TreeGrafter"/>
</dbReference>
<keyword evidence="1" id="KW-0808">Transferase</keyword>
<dbReference type="GO" id="GO:0005524">
    <property type="term" value="F:ATP binding"/>
    <property type="evidence" value="ECO:0007669"/>
    <property type="project" value="UniProtKB-KW"/>
</dbReference>
<dbReference type="InterPro" id="IPR011009">
    <property type="entry name" value="Kinase-like_dom_sf"/>
</dbReference>
<evidence type="ECO:0000256" key="5">
    <source>
        <dbReference type="ARBA" id="ARBA00037982"/>
    </source>
</evidence>
<dbReference type="AlphaFoldDB" id="A0A7R9LY12"/>
<evidence type="ECO:0000313" key="8">
    <source>
        <dbReference type="Proteomes" id="UP000728032"/>
    </source>
</evidence>
<dbReference type="GO" id="GO:0004672">
    <property type="term" value="F:protein kinase activity"/>
    <property type="evidence" value="ECO:0007669"/>
    <property type="project" value="InterPro"/>
</dbReference>
<evidence type="ECO:0000256" key="2">
    <source>
        <dbReference type="ARBA" id="ARBA00022741"/>
    </source>
</evidence>